<dbReference type="Proteomes" id="UP001501508">
    <property type="component" value="Unassembled WGS sequence"/>
</dbReference>
<name>A0ABP8LXA2_9BACT</name>
<feature type="region of interest" description="Disordered" evidence="1">
    <location>
        <begin position="1"/>
        <end position="20"/>
    </location>
</feature>
<dbReference type="EMBL" id="BAABEY010000018">
    <property type="protein sequence ID" value="GAA4437840.1"/>
    <property type="molecule type" value="Genomic_DNA"/>
</dbReference>
<keyword evidence="3" id="KW-1185">Reference proteome</keyword>
<evidence type="ECO:0000256" key="1">
    <source>
        <dbReference type="SAM" id="MobiDB-lite"/>
    </source>
</evidence>
<accession>A0ABP8LXA2</accession>
<feature type="compositionally biased region" description="Gly residues" evidence="1">
    <location>
        <begin position="1"/>
        <end position="14"/>
    </location>
</feature>
<dbReference type="InterPro" id="IPR025631">
    <property type="entry name" value="Porin_10"/>
</dbReference>
<protein>
    <submittedName>
        <fullName evidence="2">Porin</fullName>
    </submittedName>
</protein>
<gene>
    <name evidence="2" type="ORF">GCM10023091_17590</name>
</gene>
<evidence type="ECO:0000313" key="2">
    <source>
        <dbReference type="EMBL" id="GAA4437840.1"/>
    </source>
</evidence>
<evidence type="ECO:0000313" key="3">
    <source>
        <dbReference type="Proteomes" id="UP001501508"/>
    </source>
</evidence>
<comment type="caution">
    <text evidence="2">The sequence shown here is derived from an EMBL/GenBank/DDBJ whole genome shotgun (WGS) entry which is preliminary data.</text>
</comment>
<organism evidence="2 3">
    <name type="scientific">Ravibacter arvi</name>
    <dbReference type="NCBI Taxonomy" id="2051041"/>
    <lineage>
        <taxon>Bacteria</taxon>
        <taxon>Pseudomonadati</taxon>
        <taxon>Bacteroidota</taxon>
        <taxon>Cytophagia</taxon>
        <taxon>Cytophagales</taxon>
        <taxon>Spirosomataceae</taxon>
        <taxon>Ravibacter</taxon>
    </lineage>
</organism>
<dbReference type="Pfam" id="PF14121">
    <property type="entry name" value="Porin_10"/>
    <property type="match status" value="1"/>
</dbReference>
<sequence>MQLPTGGGGGGGGAPVIDDSTKNIYGPKTTSYFFEEDILDNRDSTRYHVDTSLNNFHRWTFVDRDWNRLVDLGNLGTASRPMFFTPRMSVGRQLGFRAFDAYAFKPGDVQYYDTKSPYTDMYYVQGGLNREILRFGFTQNVNPQVNFGIRIQRLSAQRQYGSYQPRGKAASLARDWSVLLHGSYFSKNKKYALLAHIRTMNHTQMEQGGVILEDSVNYVIGRDDYTGPARLSPAAKSWFRRNTLRVYQQYRLVSGFQVFNQLELENSANRYTDNQPADGLANGVYNLISDREIPPDQTINHTILDNKFGIKGALSGYNYRAYFQVRAQKMQGERHIPDSNSEKYSMSRFEPILGLWMQYRMKDTTWRITSQIEHVLARDLLLKGQLDIPWAKLGFQTALTSPDLLMGMYKNSYLYWNNPDNSFRLAKTVSFTGALPVRLKRFSVTPDFQWHQLVNYLYYDENALPAQHDGSFSLMRIGAETELELKRWRFRTFTYYNEGFDNRIFRVPRLFLSGEVSFAFTYAKALDIQLGVSGYYTTKYYADAYMPMTQQFHVQNKLQVGNYPVADVFANLRIKRVLLLLKYSHVNHRWGSNGEGYFVTPGYMGLKPAFSFGVRWPLFD</sequence>
<proteinExistence type="predicted"/>
<reference evidence="3" key="1">
    <citation type="journal article" date="2019" name="Int. J. Syst. Evol. Microbiol.">
        <title>The Global Catalogue of Microorganisms (GCM) 10K type strain sequencing project: providing services to taxonomists for standard genome sequencing and annotation.</title>
        <authorList>
            <consortium name="The Broad Institute Genomics Platform"/>
            <consortium name="The Broad Institute Genome Sequencing Center for Infectious Disease"/>
            <person name="Wu L."/>
            <person name="Ma J."/>
        </authorList>
    </citation>
    <scope>NUCLEOTIDE SEQUENCE [LARGE SCALE GENOMIC DNA]</scope>
    <source>
        <strain evidence="3">JCM 31920</strain>
    </source>
</reference>